<name>A0AAW0A3X8_9AGAR</name>
<keyword evidence="3" id="KW-1185">Reference proteome</keyword>
<evidence type="ECO:0000313" key="2">
    <source>
        <dbReference type="EMBL" id="KAK7000722.1"/>
    </source>
</evidence>
<feature type="region of interest" description="Disordered" evidence="1">
    <location>
        <begin position="103"/>
        <end position="132"/>
    </location>
</feature>
<dbReference type="AlphaFoldDB" id="A0AAW0A3X8"/>
<gene>
    <name evidence="2" type="ORF">R3P38DRAFT_2797025</name>
</gene>
<evidence type="ECO:0000313" key="3">
    <source>
        <dbReference type="Proteomes" id="UP001362999"/>
    </source>
</evidence>
<dbReference type="Proteomes" id="UP001362999">
    <property type="component" value="Unassembled WGS sequence"/>
</dbReference>
<feature type="compositionally biased region" description="Low complexity" evidence="1">
    <location>
        <begin position="115"/>
        <end position="132"/>
    </location>
</feature>
<sequence>MNSLLSEVSPAPALLEKDYARTQSPLLMRRSVSSEYVRNIARVHAHLGSLNYPVESWQSTRPSHHSRISQSALAAIIAETQSMATCAENQSIATCVSTSHSSSIVFHTTPPPSRSDSPAAEESVEAADAANASPKSLLATLRARWNRSEPQLRTPMATPVEYIHTQGPYTYVYASTAPYDSTNIVWHVKTQRQWRDQYEHYLHAYGLHGAACGIPAPYYVYKDEDGPAPAHRIGEAHVVPLRIGTEIECFGMLEGKWELTSFIARFHEMRFISKDGPKEWVYVLIRQDDTLQETWLKMPANTFSPTTFGIKARKTVQKLGQLIAWSIHANNLQSTRPLA</sequence>
<organism evidence="2 3">
    <name type="scientific">Favolaschia claudopus</name>
    <dbReference type="NCBI Taxonomy" id="2862362"/>
    <lineage>
        <taxon>Eukaryota</taxon>
        <taxon>Fungi</taxon>
        <taxon>Dikarya</taxon>
        <taxon>Basidiomycota</taxon>
        <taxon>Agaricomycotina</taxon>
        <taxon>Agaricomycetes</taxon>
        <taxon>Agaricomycetidae</taxon>
        <taxon>Agaricales</taxon>
        <taxon>Marasmiineae</taxon>
        <taxon>Mycenaceae</taxon>
        <taxon>Favolaschia</taxon>
    </lineage>
</organism>
<proteinExistence type="predicted"/>
<reference evidence="2 3" key="1">
    <citation type="journal article" date="2024" name="J Genomics">
        <title>Draft genome sequencing and assembly of Favolaschia claudopus CIRM-BRFM 2984 isolated from oak limbs.</title>
        <authorList>
            <person name="Navarro D."/>
            <person name="Drula E."/>
            <person name="Chaduli D."/>
            <person name="Cazenave R."/>
            <person name="Ahrendt S."/>
            <person name="Wang J."/>
            <person name="Lipzen A."/>
            <person name="Daum C."/>
            <person name="Barry K."/>
            <person name="Grigoriev I.V."/>
            <person name="Favel A."/>
            <person name="Rosso M.N."/>
            <person name="Martin F."/>
        </authorList>
    </citation>
    <scope>NUCLEOTIDE SEQUENCE [LARGE SCALE GENOMIC DNA]</scope>
    <source>
        <strain evidence="2 3">CIRM-BRFM 2984</strain>
    </source>
</reference>
<dbReference type="EMBL" id="JAWWNJ010000087">
    <property type="protein sequence ID" value="KAK7000722.1"/>
    <property type="molecule type" value="Genomic_DNA"/>
</dbReference>
<comment type="caution">
    <text evidence="2">The sequence shown here is derived from an EMBL/GenBank/DDBJ whole genome shotgun (WGS) entry which is preliminary data.</text>
</comment>
<protein>
    <submittedName>
        <fullName evidence="2">Uncharacterized protein</fullName>
    </submittedName>
</protein>
<accession>A0AAW0A3X8</accession>
<evidence type="ECO:0000256" key="1">
    <source>
        <dbReference type="SAM" id="MobiDB-lite"/>
    </source>
</evidence>